<evidence type="ECO:0000256" key="3">
    <source>
        <dbReference type="ARBA" id="ARBA00022692"/>
    </source>
</evidence>
<feature type="transmembrane region" description="Helical" evidence="7">
    <location>
        <begin position="250"/>
        <end position="268"/>
    </location>
</feature>
<dbReference type="Gene3D" id="1.20.1070.10">
    <property type="entry name" value="Rhodopsin 7-helix transmembrane proteins"/>
    <property type="match status" value="1"/>
</dbReference>
<evidence type="ECO:0000256" key="4">
    <source>
        <dbReference type="ARBA" id="ARBA00022989"/>
    </source>
</evidence>
<evidence type="ECO:0000256" key="6">
    <source>
        <dbReference type="ARBA" id="ARBA00023170"/>
    </source>
</evidence>
<evidence type="ECO:0000256" key="1">
    <source>
        <dbReference type="ARBA" id="ARBA00004651"/>
    </source>
</evidence>
<keyword evidence="6" id="KW-0675">Receptor</keyword>
<evidence type="ECO:0000313" key="9">
    <source>
        <dbReference type="EnsemblMetazoa" id="CLYHEMP011791.1"/>
    </source>
</evidence>
<proteinExistence type="predicted"/>
<dbReference type="InterPro" id="IPR017452">
    <property type="entry name" value="GPCR_Rhodpsn_7TM"/>
</dbReference>
<keyword evidence="2" id="KW-1003">Cell membrane</keyword>
<dbReference type="PRINTS" id="PR00237">
    <property type="entry name" value="GPCRRHODOPSN"/>
</dbReference>
<dbReference type="Proteomes" id="UP000594262">
    <property type="component" value="Unplaced"/>
</dbReference>
<dbReference type="GO" id="GO:0005886">
    <property type="term" value="C:plasma membrane"/>
    <property type="evidence" value="ECO:0007669"/>
    <property type="project" value="UniProtKB-SubCell"/>
</dbReference>
<evidence type="ECO:0000256" key="7">
    <source>
        <dbReference type="SAM" id="Phobius"/>
    </source>
</evidence>
<dbReference type="Pfam" id="PF00001">
    <property type="entry name" value="7tm_1"/>
    <property type="match status" value="1"/>
</dbReference>
<organism evidence="9 10">
    <name type="scientific">Clytia hemisphaerica</name>
    <dbReference type="NCBI Taxonomy" id="252671"/>
    <lineage>
        <taxon>Eukaryota</taxon>
        <taxon>Metazoa</taxon>
        <taxon>Cnidaria</taxon>
        <taxon>Hydrozoa</taxon>
        <taxon>Hydroidolina</taxon>
        <taxon>Leptothecata</taxon>
        <taxon>Obeliida</taxon>
        <taxon>Clytiidae</taxon>
        <taxon>Clytia</taxon>
    </lineage>
</organism>
<evidence type="ECO:0000259" key="8">
    <source>
        <dbReference type="PROSITE" id="PS50262"/>
    </source>
</evidence>
<feature type="transmembrane region" description="Helical" evidence="7">
    <location>
        <begin position="288"/>
        <end position="309"/>
    </location>
</feature>
<feature type="transmembrane region" description="Helical" evidence="7">
    <location>
        <begin position="119"/>
        <end position="141"/>
    </location>
</feature>
<keyword evidence="4 7" id="KW-1133">Transmembrane helix</keyword>
<evidence type="ECO:0000256" key="5">
    <source>
        <dbReference type="ARBA" id="ARBA00023136"/>
    </source>
</evidence>
<dbReference type="GO" id="GO:0004930">
    <property type="term" value="F:G protein-coupled receptor activity"/>
    <property type="evidence" value="ECO:0007669"/>
    <property type="project" value="InterPro"/>
</dbReference>
<feature type="domain" description="G-protein coupled receptors family 1 profile" evidence="8">
    <location>
        <begin position="21"/>
        <end position="306"/>
    </location>
</feature>
<dbReference type="SUPFAM" id="SSF81321">
    <property type="entry name" value="Family A G protein-coupled receptor-like"/>
    <property type="match status" value="1"/>
</dbReference>
<evidence type="ECO:0000256" key="2">
    <source>
        <dbReference type="ARBA" id="ARBA00022475"/>
    </source>
</evidence>
<feature type="transmembrane region" description="Helical" evidence="7">
    <location>
        <begin position="153"/>
        <end position="173"/>
    </location>
</feature>
<dbReference type="AlphaFoldDB" id="A0A7M5WSW3"/>
<comment type="subcellular location">
    <subcellularLocation>
        <location evidence="1">Cell membrane</location>
        <topology evidence="1">Multi-pass membrane protein</topology>
    </subcellularLocation>
</comment>
<sequence length="328" mass="38020">MDSINVTDKLRLLIAILSIVLNTLKLLMLYSKKRGLVLNVTSIFFIHCAITNWLVGVSTLICIAVKEGSTKSHIELFYYRSLLTRIALTIVSLNLIIFVAIRYLAVTNIDFYRRINRKIYIRICIAAWCLTCFIVFVSHYLFDVDVPNYEEFFTHYVSFIIIPGTIIIVVLYGRIMSTIRRQQNQYFLHTFYCNSEKCRNLSSAKQIQTKPFQRIEEEIELQSKIQSNKQHSIIDLAYQKRFNNLFEIKLIKLLGIFIVLFVICLLPLPTYCINTQSTGHAFKSDGAFNLLVNLAFSYCLLQPLCYTIHTKTAKRRQTKTISNDLYGA</sequence>
<keyword evidence="3 7" id="KW-0812">Transmembrane</keyword>
<dbReference type="PANTHER" id="PTHR24241">
    <property type="entry name" value="NEUROPEPTIDE RECEPTOR-RELATED G-PROTEIN COUPLED RECEPTOR"/>
    <property type="match status" value="1"/>
</dbReference>
<dbReference type="PROSITE" id="PS50262">
    <property type="entry name" value="G_PROTEIN_RECEP_F1_2"/>
    <property type="match status" value="1"/>
</dbReference>
<keyword evidence="5 7" id="KW-0472">Membrane</keyword>
<dbReference type="EnsemblMetazoa" id="CLYHEMT011791.1">
    <property type="protein sequence ID" value="CLYHEMP011791.1"/>
    <property type="gene ID" value="CLYHEMG011791"/>
</dbReference>
<reference evidence="9" key="1">
    <citation type="submission" date="2021-01" db="UniProtKB">
        <authorList>
            <consortium name="EnsemblMetazoa"/>
        </authorList>
    </citation>
    <scope>IDENTIFICATION</scope>
</reference>
<feature type="transmembrane region" description="Helical" evidence="7">
    <location>
        <begin position="86"/>
        <end position="107"/>
    </location>
</feature>
<feature type="transmembrane region" description="Helical" evidence="7">
    <location>
        <begin position="12"/>
        <end position="31"/>
    </location>
</feature>
<dbReference type="InterPro" id="IPR000276">
    <property type="entry name" value="GPCR_Rhodpsn"/>
</dbReference>
<keyword evidence="10" id="KW-1185">Reference proteome</keyword>
<feature type="transmembrane region" description="Helical" evidence="7">
    <location>
        <begin position="43"/>
        <end position="66"/>
    </location>
</feature>
<dbReference type="CDD" id="cd00637">
    <property type="entry name" value="7tm_classA_rhodopsin-like"/>
    <property type="match status" value="1"/>
</dbReference>
<evidence type="ECO:0000313" key="10">
    <source>
        <dbReference type="Proteomes" id="UP000594262"/>
    </source>
</evidence>
<protein>
    <recommendedName>
        <fullName evidence="8">G-protein coupled receptors family 1 profile domain-containing protein</fullName>
    </recommendedName>
</protein>
<accession>A0A7M5WSW3</accession>
<name>A0A7M5WSW3_9CNID</name>